<comment type="caution">
    <text evidence="1">The sequence shown here is derived from an EMBL/GenBank/DDBJ whole genome shotgun (WGS) entry which is preliminary data.</text>
</comment>
<organism evidence="1 2">
    <name type="scientific">Cellulomonas fulva</name>
    <dbReference type="NCBI Taxonomy" id="2835530"/>
    <lineage>
        <taxon>Bacteria</taxon>
        <taxon>Bacillati</taxon>
        <taxon>Actinomycetota</taxon>
        <taxon>Actinomycetes</taxon>
        <taxon>Micrococcales</taxon>
        <taxon>Cellulomonadaceae</taxon>
        <taxon>Cellulomonas</taxon>
    </lineage>
</organism>
<sequence>MADESRRLQLVALQQGALSNAYGFAAIHLEDLRPPAAVDSAVAIAELLRATEASLGLGSGTGLIQLAIPLGLSHELNTSPPERLSWANDDEPPSLYFFEPRHWALPSDREEYRCPCEIAEFIGQEVNASYACGRSMAERGRGWEFSRTLWVWTTH</sequence>
<proteinExistence type="predicted"/>
<reference evidence="1 2" key="1">
    <citation type="submission" date="2021-05" db="EMBL/GenBank/DDBJ databases">
        <title>Description of Cellulomonas sp. DKR-3 sp. nov.</title>
        <authorList>
            <person name="Dahal R.H."/>
            <person name="Chaudhary D.K."/>
        </authorList>
    </citation>
    <scope>NUCLEOTIDE SEQUENCE [LARGE SCALE GENOMIC DNA]</scope>
    <source>
        <strain evidence="1 2">DKR-3</strain>
    </source>
</reference>
<protein>
    <submittedName>
        <fullName evidence="1">Uncharacterized protein</fullName>
    </submittedName>
</protein>
<dbReference type="EMBL" id="JAHBOH010000001">
    <property type="protein sequence ID" value="MBT0994715.1"/>
    <property type="molecule type" value="Genomic_DNA"/>
</dbReference>
<dbReference type="RefSeq" id="WP_214350120.1">
    <property type="nucleotide sequence ID" value="NZ_JAHBOH010000001.1"/>
</dbReference>
<gene>
    <name evidence="1" type="ORF">KIN34_10505</name>
</gene>
<evidence type="ECO:0000313" key="1">
    <source>
        <dbReference type="EMBL" id="MBT0994715.1"/>
    </source>
</evidence>
<evidence type="ECO:0000313" key="2">
    <source>
        <dbReference type="Proteomes" id="UP000722125"/>
    </source>
</evidence>
<name>A0ABS5U039_9CELL</name>
<accession>A0ABS5U039</accession>
<keyword evidence="2" id="KW-1185">Reference proteome</keyword>
<dbReference type="Proteomes" id="UP000722125">
    <property type="component" value="Unassembled WGS sequence"/>
</dbReference>